<dbReference type="InterPro" id="IPR006311">
    <property type="entry name" value="TAT_signal"/>
</dbReference>
<dbReference type="Gene3D" id="3.40.190.10">
    <property type="entry name" value="Periplasmic binding protein-like II"/>
    <property type="match status" value="1"/>
</dbReference>
<evidence type="ECO:0000256" key="4">
    <source>
        <dbReference type="SAM" id="SignalP"/>
    </source>
</evidence>
<dbReference type="PANTHER" id="PTHR30061">
    <property type="entry name" value="MALTOSE-BINDING PERIPLASMIC PROTEIN"/>
    <property type="match status" value="1"/>
</dbReference>
<dbReference type="PANTHER" id="PTHR30061:SF50">
    <property type="entry name" value="MALTOSE_MALTODEXTRIN-BINDING PERIPLASMIC PROTEIN"/>
    <property type="match status" value="1"/>
</dbReference>
<name>A0ABV6MUU3_9PSEU</name>
<evidence type="ECO:0000256" key="1">
    <source>
        <dbReference type="ARBA" id="ARBA00008520"/>
    </source>
</evidence>
<dbReference type="Proteomes" id="UP001589810">
    <property type="component" value="Unassembled WGS sequence"/>
</dbReference>
<feature type="signal peptide" evidence="4">
    <location>
        <begin position="1"/>
        <end position="18"/>
    </location>
</feature>
<evidence type="ECO:0000256" key="3">
    <source>
        <dbReference type="ARBA" id="ARBA00022729"/>
    </source>
</evidence>
<dbReference type="RefSeq" id="WP_273935587.1">
    <property type="nucleotide sequence ID" value="NZ_CP097263.1"/>
</dbReference>
<keyword evidence="3 4" id="KW-0732">Signal</keyword>
<feature type="chain" id="PRO_5045376433" evidence="4">
    <location>
        <begin position="19"/>
        <end position="417"/>
    </location>
</feature>
<sequence length="417" mass="44521">MRGYSRRGFLGMAGGVTAAGLLAACGSNTGRGNGNSGETIEQWYHAYGEAGVQQAVERYAKAYDKATVHVQWNPGDYDSKIASALAASNGPDVFESTLRVDMVRSKQIVSLDDLLGDARSDFTESVLASHTVDGQVYGIPQSVDMQMLFYRKSLLQKAGVQPPRSVDELIDAAHKLTTTKVKGLFLGNDGGVGVLGGPLLWSAGLDYLTPDNKVGFDDPLAAESVGKLRTLFTSNSLLLGAPADWSDPSAFVQGLTAMQWTGLWTVPAVQKALGDDFGVLPWPALNAAGKASVPFGAYGSMVSAKSKKIDAAKKYVQWLWVERGDFQQDFDLSYGFHIPARKSLAAKADKLKSGVAADAVRFVQDLGKPSNPPAWTAKMQLALSDSLNKIVRSGANATTELKNTVAAVQDELRRING</sequence>
<dbReference type="CDD" id="cd13585">
    <property type="entry name" value="PBP2_TMBP_like"/>
    <property type="match status" value="1"/>
</dbReference>
<evidence type="ECO:0000313" key="5">
    <source>
        <dbReference type="EMBL" id="MFC0544103.1"/>
    </source>
</evidence>
<evidence type="ECO:0000256" key="2">
    <source>
        <dbReference type="ARBA" id="ARBA00022448"/>
    </source>
</evidence>
<dbReference type="SUPFAM" id="SSF53850">
    <property type="entry name" value="Periplasmic binding protein-like II"/>
    <property type="match status" value="1"/>
</dbReference>
<evidence type="ECO:0000313" key="6">
    <source>
        <dbReference type="Proteomes" id="UP001589810"/>
    </source>
</evidence>
<gene>
    <name evidence="5" type="ORF">ACFFH7_21545</name>
</gene>
<reference evidence="5 6" key="1">
    <citation type="submission" date="2024-09" db="EMBL/GenBank/DDBJ databases">
        <authorList>
            <person name="Sun Q."/>
            <person name="Mori K."/>
        </authorList>
    </citation>
    <scope>NUCLEOTIDE SEQUENCE [LARGE SCALE GENOMIC DNA]</scope>
    <source>
        <strain evidence="5 6">TBRC 1432</strain>
    </source>
</reference>
<organism evidence="5 6">
    <name type="scientific">Kutzneria chonburiensis</name>
    <dbReference type="NCBI Taxonomy" id="1483604"/>
    <lineage>
        <taxon>Bacteria</taxon>
        <taxon>Bacillati</taxon>
        <taxon>Actinomycetota</taxon>
        <taxon>Actinomycetes</taxon>
        <taxon>Pseudonocardiales</taxon>
        <taxon>Pseudonocardiaceae</taxon>
        <taxon>Kutzneria</taxon>
    </lineage>
</organism>
<accession>A0ABV6MUU3</accession>
<dbReference type="Pfam" id="PF01547">
    <property type="entry name" value="SBP_bac_1"/>
    <property type="match status" value="1"/>
</dbReference>
<protein>
    <submittedName>
        <fullName evidence="5">ABC transporter substrate-binding protein</fullName>
    </submittedName>
</protein>
<dbReference type="InterPro" id="IPR006059">
    <property type="entry name" value="SBP"/>
</dbReference>
<dbReference type="EMBL" id="JBHLUD010000007">
    <property type="protein sequence ID" value="MFC0544103.1"/>
    <property type="molecule type" value="Genomic_DNA"/>
</dbReference>
<comment type="similarity">
    <text evidence="1">Belongs to the bacterial solute-binding protein 1 family.</text>
</comment>
<keyword evidence="2" id="KW-0813">Transport</keyword>
<dbReference type="PROSITE" id="PS51257">
    <property type="entry name" value="PROKAR_LIPOPROTEIN"/>
    <property type="match status" value="1"/>
</dbReference>
<keyword evidence="6" id="KW-1185">Reference proteome</keyword>
<proteinExistence type="inferred from homology"/>
<comment type="caution">
    <text evidence="5">The sequence shown here is derived from an EMBL/GenBank/DDBJ whole genome shotgun (WGS) entry which is preliminary data.</text>
</comment>
<dbReference type="PROSITE" id="PS51318">
    <property type="entry name" value="TAT"/>
    <property type="match status" value="1"/>
</dbReference>